<dbReference type="Gene3D" id="3.40.50.300">
    <property type="entry name" value="P-loop containing nucleotide triphosphate hydrolases"/>
    <property type="match status" value="1"/>
</dbReference>
<dbReference type="AlphaFoldDB" id="A0A739HLN6"/>
<accession>A0A739HLN6</accession>
<sequence>MGKILLVVSDKGGVGKSTYVANTGSMLVNKGKSVIILKTDKNHDLLSWNEKRTDNGLLTIPVHAAYGNVSNEIKRLSKLCEVLIVD</sequence>
<comment type="caution">
    <text evidence="2">The sequence shown here is derived from an EMBL/GenBank/DDBJ whole genome shotgun (WGS) entry which is preliminary data.</text>
</comment>
<reference evidence="2" key="2">
    <citation type="submission" date="2018-07" db="EMBL/GenBank/DDBJ databases">
        <authorList>
            <consortium name="NCBI Pathogen Detection Project"/>
        </authorList>
    </citation>
    <scope>NUCLEOTIDE SEQUENCE</scope>
    <source>
        <strain evidence="2">15-6134</strain>
    </source>
</reference>
<dbReference type="InterPro" id="IPR027417">
    <property type="entry name" value="P-loop_NTPase"/>
</dbReference>
<dbReference type="SUPFAM" id="SSF52540">
    <property type="entry name" value="P-loop containing nucleoside triphosphate hydrolases"/>
    <property type="match status" value="1"/>
</dbReference>
<feature type="non-terminal residue" evidence="2">
    <location>
        <position position="86"/>
    </location>
</feature>
<protein>
    <submittedName>
        <fullName evidence="2">AAA family ATPase</fullName>
    </submittedName>
</protein>
<feature type="domain" description="CobQ/CobB/MinD/ParA nucleotide binding" evidence="1">
    <location>
        <begin position="6"/>
        <end position="81"/>
    </location>
</feature>
<proteinExistence type="predicted"/>
<dbReference type="EMBL" id="DAATMW010000200">
    <property type="protein sequence ID" value="HAE9519424.1"/>
    <property type="molecule type" value="Genomic_DNA"/>
</dbReference>
<dbReference type="InterPro" id="IPR002586">
    <property type="entry name" value="CobQ/CobB/MinD/ParA_Nub-bd_dom"/>
</dbReference>
<evidence type="ECO:0000313" key="2">
    <source>
        <dbReference type="EMBL" id="HAE9519424.1"/>
    </source>
</evidence>
<evidence type="ECO:0000259" key="1">
    <source>
        <dbReference type="Pfam" id="PF01656"/>
    </source>
</evidence>
<name>A0A739HLN6_SALER</name>
<reference evidence="2" key="1">
    <citation type="journal article" date="2018" name="Genome Biol.">
        <title>SKESA: strategic k-mer extension for scrupulous assemblies.</title>
        <authorList>
            <person name="Souvorov A."/>
            <person name="Agarwala R."/>
            <person name="Lipman D.J."/>
        </authorList>
    </citation>
    <scope>NUCLEOTIDE SEQUENCE</scope>
    <source>
        <strain evidence="2">15-6134</strain>
    </source>
</reference>
<gene>
    <name evidence="2" type="ORF">G4Y01_004155</name>
</gene>
<organism evidence="2">
    <name type="scientific">Salmonella enterica</name>
    <name type="common">Salmonella choleraesuis</name>
    <dbReference type="NCBI Taxonomy" id="28901"/>
    <lineage>
        <taxon>Bacteria</taxon>
        <taxon>Pseudomonadati</taxon>
        <taxon>Pseudomonadota</taxon>
        <taxon>Gammaproteobacteria</taxon>
        <taxon>Enterobacterales</taxon>
        <taxon>Enterobacteriaceae</taxon>
        <taxon>Salmonella</taxon>
    </lineage>
</organism>
<dbReference type="Pfam" id="PF01656">
    <property type="entry name" value="CbiA"/>
    <property type="match status" value="1"/>
</dbReference>